<keyword evidence="4 17" id="KW-0732">Signal</keyword>
<dbReference type="GO" id="GO:0060429">
    <property type="term" value="P:epithelium development"/>
    <property type="evidence" value="ECO:0007669"/>
    <property type="project" value="UniProtKB-ARBA"/>
</dbReference>
<evidence type="ECO:0000256" key="2">
    <source>
        <dbReference type="ARBA" id="ARBA00022475"/>
    </source>
</evidence>
<evidence type="ECO:0000256" key="11">
    <source>
        <dbReference type="ARBA" id="ARBA00062150"/>
    </source>
</evidence>
<dbReference type="FunFam" id="2.60.40.60:FF:000007">
    <property type="entry name" value="Protocadherin alpha 2"/>
    <property type="match status" value="1"/>
</dbReference>
<dbReference type="FunFam" id="2.60.40.60:FF:000102">
    <property type="entry name" value="Dachsous cadherin-related 1b"/>
    <property type="match status" value="1"/>
</dbReference>
<dbReference type="GeneID" id="408767"/>
<feature type="domain" description="Cadherin" evidence="18">
    <location>
        <begin position="20"/>
        <end position="110"/>
    </location>
</feature>
<feature type="compositionally biased region" description="Polar residues" evidence="15">
    <location>
        <begin position="3019"/>
        <end position="3030"/>
    </location>
</feature>
<feature type="domain" description="Cadherin" evidence="18">
    <location>
        <begin position="223"/>
        <end position="329"/>
    </location>
</feature>
<dbReference type="Gene3D" id="4.10.900.10">
    <property type="entry name" value="TCF3-CBD (Catenin binding domain)"/>
    <property type="match status" value="1"/>
</dbReference>
<evidence type="ECO:0000256" key="3">
    <source>
        <dbReference type="ARBA" id="ARBA00022692"/>
    </source>
</evidence>
<dbReference type="Proteomes" id="UP000005203">
    <property type="component" value="Linkage group LG4"/>
</dbReference>
<evidence type="ECO:0000256" key="1">
    <source>
        <dbReference type="ARBA" id="ARBA00004251"/>
    </source>
</evidence>
<dbReference type="InterPro" id="IPR002126">
    <property type="entry name" value="Cadherin-like_dom"/>
</dbReference>
<sequence>MRHLLLFLVLGATLAPGTRSELVRYLEVSENARPGTRVGFIDADSPPYLIVSVSGSAVDSDLIVDHATGEIRTKVALDRETRPSYSLVALPQNIQVVVKVLDENDNAPTFPVDHVDVEFPENSPRDAKRALPPAKDPDLGQYSTQRYEIVSGNHEDAFRLSQHRGRDGVLYLDLQNSGSLDREARSRYHLVIEALDGGAPPLRSRLHVNVTVQDVNDNPPIFNQTRYVASVPENATVGTPVLAVNATDSDAGENGRIEYSINRRQSDREEMFRIDPETGMVYVNKALDFESKERHELVIVARDRGAQPLEASAFLSVRVTDVNDNQPAITVIFLSDDATPKISESAQPGEFVARISVSDPDSRTEYSNATVTLSGGEGHFGLATRDNIIYLVVVERPLDREEKPVYDLSVEATDAGTPPLRAVRTFRLIVTDVNDNAPKFARDRYEAHLLEASEPGTPVLKVTATDLDEGANSAIKYSLLNSTWFTIDETSGLISTQTHVDCEADPAPILVVIATDSGRPPLSSSATVRVTVHDLNDNEPIFEKPLYNATVPEDMPVGRCFLKVRATDPDCGVNAMVNYTLAAGRMESEQLMVRSDTGDICVRTPLDRETAPYLEIPVIATDRGGLSTVAIVRVQVTDVNDNRPIFEPRRYNVTLRTDSSFQGAILRVVATDLDAGLFGQVAYRITSGNEAGVFQIDRNTGEMEVARPAFLSRSPFHQLNVTATDAAGLKSMHDAEIRITASSPGHRIASCEKPRYTITVKETVPQNSVVGGVKDGASSGERPTRFYLAKEEPDLSIDPVTGMIRIRVPLDRETRDKYILSVEARNGVTTGYCQVELNVEDVNDNGPTFPTSSVRISVAESHPLHAPLYVAHATDPDVVPSHPIRYALGQNSNDLFGIDARSGELYLSRRLDYETQQRHGLLIRALDGGGLSANLSLSVEVQDVNDNPPVFERNEYHVEVPEGAKLDSQILQVTAVDLDTGNNARLSYRLQGSTAFRISPNTGWIYLAQVLDRESSDRHALTVLATDNGSPAATASTSVLVTVLDDNDNDPRFEKEFYGFELLENLPSGTLVGSVSASDPDLGKNALLRYAVVQANSSFTVDPDTGEIITKEPLDRETKGVHELVLEARDQGTPSRAARVPLKITVLDVNDNSPEIVDPQGDVVSVREEQPPGTEVARVRALDTDLGENASVTYTILKDRDSDGYNVFTIDPITGMIRTKAVLDHEERNVYRVSVKATDAGRPPRHSIRALRVEVLALADNRPTFTSSSLTFNVREDASIGQAVGSVSGAGPAGRVAFTLDSLTPISEFPAFDVDRSSGQLVVAHSLDRENVSEYHLEIRALDTTSIGNPQSIAVSVKIAIEDANDNPPRWPQDPITVRVSERAAIGSTIYNLTAVDLDSGLNGDLRYGLVAEFPPRDSFAVDSLTGALTLAKPLDREERAEYTLILKASDRAPPGERLASTVTARIIVLDQNDNDPIFVAPESTKIPVTPDLLPGATLVRVVAVDKDAGDNGRVSYVITSANEEARFSVGYESGIVSLERPMARSTELEITANDHGSPPRKSTLRLTLSLASGQTNGPPRLLLANPVARISEDLQVGAPVLNVAGPIIADQGNVSFGIPSNAASDKFTVLPSGLVTLRGPLNREEVSRYSVPILARSSKLLDIATLEVLVMDENDNSPEFRPGSCYTLAVPENQGTAVIHTIAAADLDEGKNGEIYYSIVGGNIGAKFALDPTSGALSMSNLDRESVSKYALTISAKDKGRPSLEARCNLTVIVLDVNDNAPTFVQNQYAESRPRGGSSVPGTADYPAFGFPYGSSSNYPTSSHHPAKYVATVSEDVAPDSSVMTVRATDPDQGVNGKITYAIAEETSWLFRVDNLTGVVTTAGPLDRERQSSYKFLVVATDSGKYDARSSTIPVEIRVSDVNDNAPVFEEYPFRARVSIGTQPEKNIVRVVATDIDEGLNGEIVYSFLHEQEKPKFRIHPSTGAVTAALSLSQDNGKTYHLEVVARDKGNPPRSARGLIELRVGDLADLAPVLKFQNETYEVVVGENCAAGTEVIRVTAVRSDGRRQRVSYSLGSGNESGTFAIDEDTGSIRVNDPSRLDAESWTDTRVRPADEGAEDDGRTNSWARSLEGVGQRPKEKPRESSKHVLTVAARTAGPDPLEAYVKLVVKVSDVNDNPPIFTQTQYSATVLEGNVKGDFVVKLSASDADQGMNGRILYHIVDGNPDNAFTISPPYSGIVRTNIVLDREIREKYRLTIIATDQGNPQLTGTAALSVRVIDINDNQPTFPEHSIISVSEGTAVGTVLTTITANDVDSSPALTYRFGNATDPGPFSIDRYGGKVVLRRRLDAETRSEYSLQVIASDGIHEATTDLIVRVTDLNDNAPRFQQSAYIATLPEGRGGELQEIVTVNATDDDLTEDNSRVRYHLLRATKGFSVHPASGVVTVNRTAIPRPLPKEVELAIVAEDYGKPPAASVCSVVVRLTSLKSSNSPGKEYKITAKENTWRGTTLMRLSDVDLLDGSIVAGDDGGTFEVSRGRLILSKPLDRETRDKYVLRLGSRDENSTTGSLVGDEPVTVIVTVEDANDNYPRFSEDVHQVSIKENAARGATVAVLRAKDDDLAGTAAANLVYEITSGNDGGLFRVDRATGAVLVNATLDCDLEPDVHNLVVMACDTDPATPLCALTRLRVRLEDVNDNSPKFPVPEYLEFVGENEPVGTTVFSARASDLDRGIFGALNYSIVSAAATGFSDIDDSWRLFAVDGKSGTVTTRAVFDYELRNRYAFTLRATDTGGRTAAVRVRVEIESRDEFYPQFTERMYRFGMRSGARILAGTVIGHVTATDRDKGPDGRVVYQLTSQHPYFKLNRTTGALIVKQKLLHLDMDVEESSRLVVSASSGRQGSLSNMTVVEITLTDESEANEGTARGGATALATPNDVGGGASANGGDEDGEEDGGKSGEDKRGRSKSGGNMAVATSGGLADWALGLLIALLLLVVAFGAVFLYLHLRNRRHKKPGTKPGLNGESNATASNSYVDPSAFDTIPIRSVGGVGAGGNGGSGAGSGGGGGASCQFAPPKYDEIPPYGTSGQSGQQQATSELSGSDQSGSSGRGSAEDDGEDEEIRMINEGQQTGDSASDLSVHNTQEYLARLGIVDPPAGTPRRPPEALPLDSLHLFEDEAATEADIATLIYGKIGEPGRPMSGLEVPGGPSMNGSLSSIVHSEEELTGSYNWDYLLDWGPHYQPLAHVFSEIARLKDDAASVQSGNSGSSGKTKSVHKAPPPPLLTSVAPRSLAAPALARGILPRSPISHDASTFPSAALSPSFSPSLSPLATRSPSISPLVPPATQRSGQSANRGIPVTDAELRI</sequence>
<dbReference type="PROSITE" id="PS00232">
    <property type="entry name" value="CADHERIN_1"/>
    <property type="match status" value="12"/>
</dbReference>
<dbReference type="CTD" id="109661"/>
<dbReference type="RefSeq" id="XP_026295922.1">
    <property type="nucleotide sequence ID" value="XM_026440137.1"/>
</dbReference>
<keyword evidence="6 14" id="KW-0106">Calcium</keyword>
<proteinExistence type="predicted"/>
<feature type="domain" description="Cadherin" evidence="18">
    <location>
        <begin position="342"/>
        <end position="440"/>
    </location>
</feature>
<gene>
    <name evidence="21" type="primary">LOC408767</name>
</gene>
<feature type="compositionally biased region" description="Low complexity" evidence="15">
    <location>
        <begin position="3309"/>
        <end position="3327"/>
    </location>
</feature>
<feature type="domain" description="Cadherin" evidence="18">
    <location>
        <begin position="1372"/>
        <end position="1479"/>
    </location>
</feature>
<accession>A0A7M7L474</accession>
<feature type="domain" description="Cadherin" evidence="18">
    <location>
        <begin position="1266"/>
        <end position="1371"/>
    </location>
</feature>
<evidence type="ECO:0000256" key="16">
    <source>
        <dbReference type="SAM" id="Phobius"/>
    </source>
</evidence>
<keyword evidence="8 16" id="KW-1133">Transmembrane helix</keyword>
<feature type="compositionally biased region" description="Gly residues" evidence="15">
    <location>
        <begin position="3054"/>
        <end position="3064"/>
    </location>
</feature>
<dbReference type="FunFam" id="2.60.40.60:FF:000015">
    <property type="entry name" value="FAT atypical cadherin 1"/>
    <property type="match status" value="1"/>
</dbReference>
<dbReference type="PROSITE" id="PS50268">
    <property type="entry name" value="CADHERIN_2"/>
    <property type="match status" value="25"/>
</dbReference>
<feature type="region of interest" description="Disordered" evidence="15">
    <location>
        <begin position="3254"/>
        <end position="3282"/>
    </location>
</feature>
<dbReference type="FunFam" id="2.60.40.60:FF:000020">
    <property type="entry name" value="Dachsous cadherin-related 1b"/>
    <property type="match status" value="6"/>
</dbReference>
<accession>A0A8B8GW65</accession>
<name>A0A7M7L474_APIME</name>
<feature type="domain" description="Cadherin" evidence="18">
    <location>
        <begin position="1054"/>
        <end position="1156"/>
    </location>
</feature>
<feature type="domain" description="Cadherin" evidence="18">
    <location>
        <begin position="850"/>
        <end position="951"/>
    </location>
</feature>
<dbReference type="FunFam" id="2.60.40.60:FF:000081">
    <property type="entry name" value="protocadherin Fat 4"/>
    <property type="match status" value="1"/>
</dbReference>
<evidence type="ECO:0000313" key="21">
    <source>
        <dbReference type="RefSeq" id="XP_026295922.1"/>
    </source>
</evidence>
<dbReference type="Pfam" id="PF00028">
    <property type="entry name" value="Cadherin"/>
    <property type="match status" value="24"/>
</dbReference>
<feature type="domain" description="Cadherin" evidence="18">
    <location>
        <begin position="117"/>
        <end position="222"/>
    </location>
</feature>
<keyword evidence="2" id="KW-1003">Cell membrane</keyword>
<evidence type="ECO:0000256" key="9">
    <source>
        <dbReference type="ARBA" id="ARBA00023136"/>
    </source>
</evidence>
<feature type="domain" description="Cadherin" evidence="18">
    <location>
        <begin position="2592"/>
        <end position="2700"/>
    </location>
</feature>
<feature type="region of interest" description="Disordered" evidence="15">
    <location>
        <begin position="2912"/>
        <end position="2967"/>
    </location>
</feature>
<dbReference type="Gene3D" id="2.60.40.60">
    <property type="entry name" value="Cadherins"/>
    <property type="match status" value="27"/>
</dbReference>
<comment type="subunit">
    <text evidence="11">Heterophilic interaction with FAT4; this interaction affects their respective protein levels.</text>
</comment>
<feature type="domain" description="Cadherin" evidence="18">
    <location>
        <begin position="441"/>
        <end position="542"/>
    </location>
</feature>
<dbReference type="FunFam" id="2.60.40.60:FF:000080">
    <property type="entry name" value="FAT atypical cadherin 1"/>
    <property type="match status" value="1"/>
</dbReference>
<dbReference type="GO" id="GO:0048729">
    <property type="term" value="P:tissue morphogenesis"/>
    <property type="evidence" value="ECO:0007669"/>
    <property type="project" value="UniProtKB-ARBA"/>
</dbReference>
<feature type="compositionally biased region" description="Basic and acidic residues" evidence="15">
    <location>
        <begin position="2137"/>
        <end position="2147"/>
    </location>
</feature>
<comment type="subcellular location">
    <subcellularLocation>
        <location evidence="1">Cell membrane</location>
        <topology evidence="1">Single-pass type I membrane protein</topology>
    </subcellularLocation>
</comment>
<feature type="chain" id="PRO_5044660192" description="Protocadherin-16" evidence="17">
    <location>
        <begin position="21"/>
        <end position="3360"/>
    </location>
</feature>
<evidence type="ECO:0000256" key="15">
    <source>
        <dbReference type="SAM" id="MobiDB-lite"/>
    </source>
</evidence>
<reference evidence="21" key="2">
    <citation type="submission" date="2025-04" db="UniProtKB">
        <authorList>
            <consortium name="RefSeq"/>
        </authorList>
    </citation>
    <scope>IDENTIFICATION</scope>
    <source>
        <strain evidence="21">DH4</strain>
        <tissue evidence="21">Whole body</tissue>
    </source>
</reference>
<dbReference type="GO" id="GO:0005911">
    <property type="term" value="C:cell-cell junction"/>
    <property type="evidence" value="ECO:0007669"/>
    <property type="project" value="TreeGrafter"/>
</dbReference>
<organism evidence="19">
    <name type="scientific">Apis mellifera</name>
    <name type="common">Honeybee</name>
    <dbReference type="NCBI Taxonomy" id="7460"/>
    <lineage>
        <taxon>Eukaryota</taxon>
        <taxon>Metazoa</taxon>
        <taxon>Ecdysozoa</taxon>
        <taxon>Arthropoda</taxon>
        <taxon>Hexapoda</taxon>
        <taxon>Insecta</taxon>
        <taxon>Pterygota</taxon>
        <taxon>Neoptera</taxon>
        <taxon>Endopterygota</taxon>
        <taxon>Hymenoptera</taxon>
        <taxon>Apocrita</taxon>
        <taxon>Aculeata</taxon>
        <taxon>Apoidea</taxon>
        <taxon>Anthophila</taxon>
        <taxon>Apidae</taxon>
        <taxon>Apis</taxon>
    </lineage>
</organism>
<keyword evidence="7" id="KW-0130">Cell adhesion</keyword>
<dbReference type="KEGG" id="ame:408767"/>
<evidence type="ECO:0000256" key="12">
    <source>
        <dbReference type="ARBA" id="ARBA00072299"/>
    </source>
</evidence>
<keyword evidence="3 16" id="KW-0812">Transmembrane</keyword>
<feature type="domain" description="Cadherin" evidence="18">
    <location>
        <begin position="2288"/>
        <end position="2387"/>
    </location>
</feature>
<dbReference type="GO" id="GO:0005886">
    <property type="term" value="C:plasma membrane"/>
    <property type="evidence" value="ECO:0007669"/>
    <property type="project" value="UniProtKB-SubCell"/>
</dbReference>
<dbReference type="GO" id="GO:0005509">
    <property type="term" value="F:calcium ion binding"/>
    <property type="evidence" value="ECO:0007669"/>
    <property type="project" value="UniProtKB-UniRule"/>
</dbReference>
<feature type="region of interest" description="Disordered" evidence="15">
    <location>
        <begin position="3054"/>
        <end position="3113"/>
    </location>
</feature>
<dbReference type="InterPro" id="IPR020894">
    <property type="entry name" value="Cadherin_CS"/>
</dbReference>
<dbReference type="PANTHER" id="PTHR24025">
    <property type="entry name" value="DESMOGLEIN FAMILY MEMBER"/>
    <property type="match status" value="1"/>
</dbReference>
<dbReference type="FunFam" id="2.60.40.60:FF:000116">
    <property type="entry name" value="Dachsous cadherin-related 2"/>
    <property type="match status" value="1"/>
</dbReference>
<feature type="domain" description="Cadherin" evidence="18">
    <location>
        <begin position="952"/>
        <end position="1053"/>
    </location>
</feature>
<dbReference type="FunFam" id="2.60.40.60:FF:000226">
    <property type="entry name" value="Dachsous, isoform B"/>
    <property type="match status" value="1"/>
</dbReference>
<dbReference type="PRINTS" id="PR00205">
    <property type="entry name" value="CADHERIN"/>
</dbReference>
<dbReference type="InterPro" id="IPR050971">
    <property type="entry name" value="Cadherin-domain_protein"/>
</dbReference>
<evidence type="ECO:0000256" key="13">
    <source>
        <dbReference type="ARBA" id="ARBA00079083"/>
    </source>
</evidence>
<feature type="compositionally biased region" description="Low complexity" evidence="15">
    <location>
        <begin position="2919"/>
        <end position="2930"/>
    </location>
</feature>
<feature type="domain" description="Cadherin" evidence="18">
    <location>
        <begin position="543"/>
        <end position="646"/>
    </location>
</feature>
<evidence type="ECO:0000256" key="8">
    <source>
        <dbReference type="ARBA" id="ARBA00022989"/>
    </source>
</evidence>
<dbReference type="FunFam" id="2.60.40.60:FF:000140">
    <property type="entry name" value="Dachsous cadherin-related 1"/>
    <property type="match status" value="1"/>
</dbReference>
<feature type="signal peptide" evidence="17">
    <location>
        <begin position="1"/>
        <end position="20"/>
    </location>
</feature>
<evidence type="ECO:0000256" key="17">
    <source>
        <dbReference type="SAM" id="SignalP"/>
    </source>
</evidence>
<feature type="domain" description="Cadherin" evidence="18">
    <location>
        <begin position="2701"/>
        <end position="2812"/>
    </location>
</feature>
<feature type="domain" description="Cadherin" evidence="18">
    <location>
        <begin position="1158"/>
        <end position="1265"/>
    </location>
</feature>
<evidence type="ECO:0000259" key="18">
    <source>
        <dbReference type="PROSITE" id="PS50268"/>
    </source>
</evidence>
<evidence type="ECO:0000313" key="20">
    <source>
        <dbReference type="Proteomes" id="UP000005203"/>
    </source>
</evidence>
<feature type="transmembrane region" description="Helical" evidence="16">
    <location>
        <begin position="2979"/>
        <end position="3001"/>
    </location>
</feature>
<dbReference type="SMART" id="SM00112">
    <property type="entry name" value="CA"/>
    <property type="match status" value="27"/>
</dbReference>
<feature type="domain" description="Cadherin" evidence="18">
    <location>
        <begin position="1481"/>
        <end position="1681"/>
    </location>
</feature>
<feature type="region of interest" description="Disordered" evidence="15">
    <location>
        <begin position="3008"/>
        <end position="3030"/>
    </location>
</feature>
<evidence type="ECO:0000256" key="7">
    <source>
        <dbReference type="ARBA" id="ARBA00022889"/>
    </source>
</evidence>
<feature type="domain" description="Cadherin" evidence="18">
    <location>
        <begin position="1683"/>
        <end position="1785"/>
    </location>
</feature>
<feature type="domain" description="Cadherin" evidence="18">
    <location>
        <begin position="2038"/>
        <end position="2182"/>
    </location>
</feature>
<keyword evidence="5" id="KW-0677">Repeat</keyword>
<feature type="domain" description="Cadherin" evidence="18">
    <location>
        <begin position="1931"/>
        <end position="2035"/>
    </location>
</feature>
<dbReference type="SUPFAM" id="SSF49313">
    <property type="entry name" value="Cadherin-like"/>
    <property type="match status" value="27"/>
</dbReference>
<keyword evidence="10" id="KW-0325">Glycoprotein</keyword>
<feature type="compositionally biased region" description="Basic and acidic residues" evidence="15">
    <location>
        <begin position="2950"/>
        <end position="2959"/>
    </location>
</feature>
<feature type="domain" description="Cadherin" evidence="18">
    <location>
        <begin position="2830"/>
        <end position="2933"/>
    </location>
</feature>
<feature type="compositionally biased region" description="Polar residues" evidence="15">
    <location>
        <begin position="2071"/>
        <end position="2082"/>
    </location>
</feature>
<reference evidence="19" key="1">
    <citation type="submission" date="2021-01" db="UniProtKB">
        <authorList>
            <consortium name="EnsemblMetazoa"/>
        </authorList>
    </citation>
    <scope>IDENTIFICATION</scope>
    <source>
        <strain evidence="19">DH4</strain>
    </source>
</reference>
<keyword evidence="9 16" id="KW-0472">Membrane</keyword>
<dbReference type="GO" id="GO:0007163">
    <property type="term" value="P:establishment or maintenance of cell polarity"/>
    <property type="evidence" value="ECO:0007669"/>
    <property type="project" value="UniProtKB-ARBA"/>
</dbReference>
<feature type="domain" description="Cadherin" evidence="18">
    <location>
        <begin position="752"/>
        <end position="849"/>
    </location>
</feature>
<dbReference type="OrthoDB" id="6252479at2759"/>
<feature type="domain" description="Cadherin" evidence="18">
    <location>
        <begin position="647"/>
        <end position="756"/>
    </location>
</feature>
<feature type="compositionally biased region" description="Low complexity" evidence="15">
    <location>
        <begin position="3080"/>
        <end position="3106"/>
    </location>
</feature>
<evidence type="ECO:0000313" key="19">
    <source>
        <dbReference type="EnsemblMetazoa" id="XP_026295922"/>
    </source>
</evidence>
<dbReference type="InterPro" id="IPR015919">
    <property type="entry name" value="Cadherin-like_sf"/>
</dbReference>
<feature type="region of interest" description="Disordered" evidence="15">
    <location>
        <begin position="2068"/>
        <end position="2147"/>
    </location>
</feature>
<feature type="region of interest" description="Disordered" evidence="15">
    <location>
        <begin position="3309"/>
        <end position="3360"/>
    </location>
</feature>
<dbReference type="GO" id="GO:0007156">
    <property type="term" value="P:homophilic cell adhesion via plasma membrane adhesion molecules"/>
    <property type="evidence" value="ECO:0007669"/>
    <property type="project" value="InterPro"/>
</dbReference>
<evidence type="ECO:0000256" key="14">
    <source>
        <dbReference type="PROSITE-ProRule" id="PRU00043"/>
    </source>
</evidence>
<evidence type="ECO:0000256" key="6">
    <source>
        <dbReference type="ARBA" id="ARBA00022837"/>
    </source>
</evidence>
<dbReference type="PANTHER" id="PTHR24025:SF28">
    <property type="entry name" value="PUTATIVE-RELATED"/>
    <property type="match status" value="1"/>
</dbReference>
<evidence type="ECO:0000256" key="4">
    <source>
        <dbReference type="ARBA" id="ARBA00022729"/>
    </source>
</evidence>
<feature type="domain" description="Cadherin" evidence="18">
    <location>
        <begin position="2183"/>
        <end position="2288"/>
    </location>
</feature>
<evidence type="ECO:0000256" key="10">
    <source>
        <dbReference type="ARBA" id="ARBA00023180"/>
    </source>
</evidence>
<feature type="domain" description="Cadherin" evidence="18">
    <location>
        <begin position="1826"/>
        <end position="1930"/>
    </location>
</feature>
<dbReference type="FunFam" id="2.60.40.60:FF:000092">
    <property type="entry name" value="Protocadherin 8"/>
    <property type="match status" value="1"/>
</dbReference>
<dbReference type="InterPro" id="IPR027397">
    <property type="entry name" value="Catenin-bd_sf"/>
</dbReference>
<dbReference type="GO" id="GO:0016477">
    <property type="term" value="P:cell migration"/>
    <property type="evidence" value="ECO:0007669"/>
    <property type="project" value="UniProtKB-ARBA"/>
</dbReference>
<keyword evidence="20" id="KW-1185">Reference proteome</keyword>
<protein>
    <recommendedName>
        <fullName evidence="12">Protocadherin-16</fullName>
    </recommendedName>
    <alternativeName>
        <fullName evidence="13">Protein dachsous homolog 1</fullName>
    </alternativeName>
</protein>
<feature type="compositionally biased region" description="Basic and acidic residues" evidence="15">
    <location>
        <begin position="2097"/>
        <end position="2123"/>
    </location>
</feature>
<dbReference type="EnsemblMetazoa" id="XM_026440137">
    <property type="protein sequence ID" value="XP_026295922"/>
    <property type="gene ID" value="LOC408767"/>
</dbReference>
<dbReference type="CDD" id="cd11304">
    <property type="entry name" value="Cadherin_repeat"/>
    <property type="match status" value="27"/>
</dbReference>
<evidence type="ECO:0000256" key="5">
    <source>
        <dbReference type="ARBA" id="ARBA00022737"/>
    </source>
</evidence>
<dbReference type="FunFam" id="2.60.40.60:FF:000035">
    <property type="entry name" value="Protocadherin Fat 3"/>
    <property type="match status" value="1"/>
</dbReference>
<feature type="domain" description="Cadherin" evidence="18">
    <location>
        <begin position="2388"/>
        <end position="2591"/>
    </location>
</feature>
<dbReference type="GO" id="GO:0009887">
    <property type="term" value="P:animal organ morphogenesis"/>
    <property type="evidence" value="ECO:0007669"/>
    <property type="project" value="UniProtKB-ARBA"/>
</dbReference>